<accession>A0A7T5UGH7</accession>
<reference evidence="1" key="1">
    <citation type="submission" date="2020-11" db="EMBL/GenBank/DDBJ databases">
        <authorList>
            <person name="Bejerman N."/>
        </authorList>
    </citation>
    <scope>NUCLEOTIDE SEQUENCE</scope>
    <source>
        <strain evidence="1">Feru</strain>
    </source>
</reference>
<proteinExistence type="predicted"/>
<dbReference type="EMBL" id="MW328726">
    <property type="protein sequence ID" value="QQG34578.1"/>
    <property type="molecule type" value="Genomic_RNA"/>
</dbReference>
<protein>
    <submittedName>
        <fullName evidence="1">TGB3</fullName>
    </submittedName>
</protein>
<evidence type="ECO:0000313" key="1">
    <source>
        <dbReference type="EMBL" id="QQG34578.1"/>
    </source>
</evidence>
<name>A0A7T5UGH7_9VIRU</name>
<organism evidence="1">
    <name type="scientific">Ferula potexvirus 1</name>
    <dbReference type="NCBI Taxonomy" id="2794414"/>
    <lineage>
        <taxon>Viruses</taxon>
        <taxon>Riboviria</taxon>
        <taxon>Orthornavirae</taxon>
        <taxon>Kitrinoviricota</taxon>
        <taxon>Alsuviricetes</taxon>
        <taxon>Tymovirales</taxon>
        <taxon>Alphaflexiviridae</taxon>
        <taxon>Potexvirus</taxon>
    </lineage>
</organism>
<sequence length="73" mass="8022">MRLEDVLLIALLGIAIWFIVNAATPRCVWIIDGTGIQAQNCPHLDLRDLGEVVKSIHGFRTDRPVLCPEACGP</sequence>